<keyword evidence="2" id="KW-1185">Reference proteome</keyword>
<evidence type="ECO:0000313" key="2">
    <source>
        <dbReference type="Proteomes" id="UP000032544"/>
    </source>
</evidence>
<dbReference type="AlphaFoldDB" id="A0A0D8JB21"/>
<name>A0A0D8JB21_9BACT</name>
<dbReference type="STRING" id="1544798.LH29_12755"/>
<dbReference type="OrthoDB" id="1118320at2"/>
<accession>A0A0D8JB21</accession>
<sequence>MEKHYYLVATPESLIVSHLDPFEFGNYMAVGTKKNLRSQSVFFEIDPDKTELPENYVNKKLIPYENGEPKRSVYLSIYRVFETVPLEALLKLYLVTDDGKVLEINDAEYQPPEKKDIHLYQQYNPFSTMVASKLSPPEFIKFLTDTTKPVSVPKLFFVELQLNDLANDPLLPIKNLPYRNPAHLRECLIKLHQSDERLTKTVLRVRQSELPYRTIEDGFFIGENEHYKFYPFPAQHELESTYFSWWRSALEQHF</sequence>
<dbReference type="RefSeq" id="WP_045030059.1">
    <property type="nucleotide sequence ID" value="NZ_JRHC01000002.1"/>
</dbReference>
<dbReference type="EMBL" id="JRHC01000002">
    <property type="protein sequence ID" value="KJF43924.1"/>
    <property type="molecule type" value="Genomic_DNA"/>
</dbReference>
<protein>
    <submittedName>
        <fullName evidence="1">Uncharacterized protein</fullName>
    </submittedName>
</protein>
<gene>
    <name evidence="1" type="ORF">LH29_12755</name>
</gene>
<reference evidence="1 2" key="1">
    <citation type="submission" date="2014-09" db="EMBL/GenBank/DDBJ databases">
        <title>Draft Genome Sequence of Draconibacterium sp. JN14CK-3.</title>
        <authorList>
            <person name="Dong C."/>
            <person name="Lai Q."/>
            <person name="Shao Z."/>
        </authorList>
    </citation>
    <scope>NUCLEOTIDE SEQUENCE [LARGE SCALE GENOMIC DNA]</scope>
    <source>
        <strain evidence="1 2">JN14CK-3</strain>
    </source>
</reference>
<organism evidence="1 2">
    <name type="scientific">Draconibacterium sediminis</name>
    <dbReference type="NCBI Taxonomy" id="1544798"/>
    <lineage>
        <taxon>Bacteria</taxon>
        <taxon>Pseudomonadati</taxon>
        <taxon>Bacteroidota</taxon>
        <taxon>Bacteroidia</taxon>
        <taxon>Marinilabiliales</taxon>
        <taxon>Prolixibacteraceae</taxon>
        <taxon>Draconibacterium</taxon>
    </lineage>
</organism>
<proteinExistence type="predicted"/>
<comment type="caution">
    <text evidence="1">The sequence shown here is derived from an EMBL/GenBank/DDBJ whole genome shotgun (WGS) entry which is preliminary data.</text>
</comment>
<dbReference type="Proteomes" id="UP000032544">
    <property type="component" value="Unassembled WGS sequence"/>
</dbReference>
<evidence type="ECO:0000313" key="1">
    <source>
        <dbReference type="EMBL" id="KJF43924.1"/>
    </source>
</evidence>